<name>A0A0R1UZ81_9LACO</name>
<evidence type="ECO:0000313" key="3">
    <source>
        <dbReference type="Proteomes" id="UP000051580"/>
    </source>
</evidence>
<comment type="caution">
    <text evidence="2">The sequence shown here is derived from an EMBL/GenBank/DDBJ whole genome shotgun (WGS) entry which is preliminary data.</text>
</comment>
<sequence length="410" mass="47161">MIRYKNRNEDRQMDKNLILDIKAKVVSRMKSPYSERKDSGDEPYYIYHAYVDVNDLPSGIPTEVNPRETNMHTNVAKAIIRGLESDSEMFYLNNRGIFMSAESVSWRGNTLHVDLGNDKMQYGILDGGHTYRAILDRRNQIHEGIVQYVHLEIATKITELEPIDVIASSRNHSVQVNDKAIAELAGNFDFVKKAIKDEPYAKRIAYKQNQNTADFDIDATDLIRLMFAMNAISFPKQSLSQPIQAYSGKTYVLRQFLKSIRNEKDASPYYNLAHLLPSMVKLYNQIELDVPSAYKFISGKNARFGSVKGVEKRLSETKYFKDKTEYNISQGLLFPIFAGFRYLIQPQETGVLDWVKDPFELWKEVQNKLVNNTIEMSRSLGNNPQSTGKNASLWQQNYDAVKSQYLEDKE</sequence>
<dbReference type="InterPro" id="IPR018891">
    <property type="entry name" value="AIPR_C"/>
</dbReference>
<accession>A0A0R1UZ81</accession>
<evidence type="ECO:0000313" key="2">
    <source>
        <dbReference type="EMBL" id="KRL98462.1"/>
    </source>
</evidence>
<protein>
    <recommendedName>
        <fullName evidence="1">Abortive phage infection protein C-terminal domain-containing protein</fullName>
    </recommendedName>
</protein>
<dbReference type="PATRIC" id="fig|1423753.3.peg.2083"/>
<feature type="domain" description="Abortive phage infection protein C-terminal" evidence="1">
    <location>
        <begin position="63"/>
        <end position="381"/>
    </location>
</feature>
<organism evidence="2 3">
    <name type="scientific">Levilactobacillus hammesii DSM 16381</name>
    <dbReference type="NCBI Taxonomy" id="1423753"/>
    <lineage>
        <taxon>Bacteria</taxon>
        <taxon>Bacillati</taxon>
        <taxon>Bacillota</taxon>
        <taxon>Bacilli</taxon>
        <taxon>Lactobacillales</taxon>
        <taxon>Lactobacillaceae</taxon>
        <taxon>Levilactobacillus</taxon>
    </lineage>
</organism>
<keyword evidence="3" id="KW-1185">Reference proteome</keyword>
<dbReference type="Proteomes" id="UP000051580">
    <property type="component" value="Unassembled WGS sequence"/>
</dbReference>
<dbReference type="AlphaFoldDB" id="A0A0R1UZ81"/>
<reference evidence="2 3" key="1">
    <citation type="journal article" date="2015" name="Genome Announc.">
        <title>Expanding the biotechnology potential of lactobacilli through comparative genomics of 213 strains and associated genera.</title>
        <authorList>
            <person name="Sun Z."/>
            <person name="Harris H.M."/>
            <person name="McCann A."/>
            <person name="Guo C."/>
            <person name="Argimon S."/>
            <person name="Zhang W."/>
            <person name="Yang X."/>
            <person name="Jeffery I.B."/>
            <person name="Cooney J.C."/>
            <person name="Kagawa T.F."/>
            <person name="Liu W."/>
            <person name="Song Y."/>
            <person name="Salvetti E."/>
            <person name="Wrobel A."/>
            <person name="Rasinkangas P."/>
            <person name="Parkhill J."/>
            <person name="Rea M.C."/>
            <person name="O'Sullivan O."/>
            <person name="Ritari J."/>
            <person name="Douillard F.P."/>
            <person name="Paul Ross R."/>
            <person name="Yang R."/>
            <person name="Briner A.E."/>
            <person name="Felis G.E."/>
            <person name="de Vos W.M."/>
            <person name="Barrangou R."/>
            <person name="Klaenhammer T.R."/>
            <person name="Caufield P.W."/>
            <person name="Cui Y."/>
            <person name="Zhang H."/>
            <person name="O'Toole P.W."/>
        </authorList>
    </citation>
    <scope>NUCLEOTIDE SEQUENCE [LARGE SCALE GENOMIC DNA]</scope>
    <source>
        <strain evidence="2 3">DSM 16381</strain>
    </source>
</reference>
<evidence type="ECO:0000259" key="1">
    <source>
        <dbReference type="Pfam" id="PF10592"/>
    </source>
</evidence>
<dbReference type="Pfam" id="PF10592">
    <property type="entry name" value="AIPR"/>
    <property type="match status" value="1"/>
</dbReference>
<gene>
    <name evidence="2" type="ORF">FD28_GL001980</name>
</gene>
<proteinExistence type="predicted"/>
<dbReference type="EMBL" id="AZFS01000004">
    <property type="protein sequence ID" value="KRL98462.1"/>
    <property type="molecule type" value="Genomic_DNA"/>
</dbReference>